<dbReference type="WBParaSite" id="nRc.2.0.1.t21680-RA">
    <property type="protein sequence ID" value="nRc.2.0.1.t21680-RA"/>
    <property type="gene ID" value="nRc.2.0.1.g21680"/>
</dbReference>
<protein>
    <submittedName>
        <fullName evidence="2">SGNH hydrolase-type esterase domain-containing protein</fullName>
    </submittedName>
</protein>
<reference evidence="2" key="1">
    <citation type="submission" date="2022-11" db="UniProtKB">
        <authorList>
            <consortium name="WormBaseParasite"/>
        </authorList>
    </citation>
    <scope>IDENTIFICATION</scope>
</reference>
<proteinExistence type="predicted"/>
<name>A0A915J6B7_ROMCU</name>
<keyword evidence="1" id="KW-1185">Reference proteome</keyword>
<accession>A0A915J6B7</accession>
<evidence type="ECO:0000313" key="1">
    <source>
        <dbReference type="Proteomes" id="UP000887565"/>
    </source>
</evidence>
<dbReference type="Proteomes" id="UP000887565">
    <property type="component" value="Unplaced"/>
</dbReference>
<organism evidence="1 2">
    <name type="scientific">Romanomermis culicivorax</name>
    <name type="common">Nematode worm</name>
    <dbReference type="NCBI Taxonomy" id="13658"/>
    <lineage>
        <taxon>Eukaryota</taxon>
        <taxon>Metazoa</taxon>
        <taxon>Ecdysozoa</taxon>
        <taxon>Nematoda</taxon>
        <taxon>Enoplea</taxon>
        <taxon>Dorylaimia</taxon>
        <taxon>Mermithida</taxon>
        <taxon>Mermithoidea</taxon>
        <taxon>Mermithidae</taxon>
        <taxon>Romanomermis</taxon>
    </lineage>
</organism>
<dbReference type="AlphaFoldDB" id="A0A915J6B7"/>
<evidence type="ECO:0000313" key="2">
    <source>
        <dbReference type="WBParaSite" id="nRc.2.0.1.t21680-RA"/>
    </source>
</evidence>
<sequence>MRTSFNEVADNILKDKSIVVYRGRESLPRNMECNRILSLFYPTPIWMDGFHKVAEIGRAIVRRRNAKVPSIIVFDASQKFTPRSIFEQDGLHLSRRGKRHFEMFLTSALDSLQ</sequence>